<keyword evidence="2" id="KW-0812">Transmembrane</keyword>
<name>A0A2L2YUR7_PARTP</name>
<sequence length="137" mass="15445">MIRNSSTNHSWSTGQVPHTIVKGKNTSFKITCWGKNDIGEQKEPCTYTFLKENRDSNFDVVLIAGFAATLSIVIIFVLTRKVHQNKPNYLINERELKYFDGTGIQKLNKTAFNEVNDVNTTDSDSSSGKLISQEDQL</sequence>
<evidence type="ECO:0000256" key="2">
    <source>
        <dbReference type="SAM" id="Phobius"/>
    </source>
</evidence>
<evidence type="ECO:0000256" key="1">
    <source>
        <dbReference type="SAM" id="MobiDB-lite"/>
    </source>
</evidence>
<feature type="region of interest" description="Disordered" evidence="1">
    <location>
        <begin position="118"/>
        <end position="137"/>
    </location>
</feature>
<dbReference type="AlphaFoldDB" id="A0A2L2YUR7"/>
<dbReference type="OrthoDB" id="8825892at2759"/>
<keyword evidence="2" id="KW-0472">Membrane</keyword>
<feature type="compositionally biased region" description="Low complexity" evidence="1">
    <location>
        <begin position="118"/>
        <end position="127"/>
    </location>
</feature>
<reference evidence="3" key="1">
    <citation type="journal article" date="2016" name="Mol. Ecol. Resour.">
        <title>Evaluation of the impact of RNA preservation methods of spiders for de novo transcriptome assembly.</title>
        <authorList>
            <person name="Kono N."/>
            <person name="Nakamura H."/>
            <person name="Ito Y."/>
            <person name="Tomita M."/>
            <person name="Arakawa K."/>
        </authorList>
    </citation>
    <scope>NUCLEOTIDE SEQUENCE</scope>
    <source>
        <tissue evidence="3">Whole body</tissue>
    </source>
</reference>
<proteinExistence type="evidence at transcript level"/>
<dbReference type="EMBL" id="IAAA01051073">
    <property type="protein sequence ID" value="LAA11190.1"/>
    <property type="molecule type" value="mRNA"/>
</dbReference>
<evidence type="ECO:0000313" key="3">
    <source>
        <dbReference type="EMBL" id="LAA11190.1"/>
    </source>
</evidence>
<accession>A0A2L2YUR7</accession>
<organism evidence="3">
    <name type="scientific">Parasteatoda tepidariorum</name>
    <name type="common">Common house spider</name>
    <name type="synonym">Achaearanea tepidariorum</name>
    <dbReference type="NCBI Taxonomy" id="114398"/>
    <lineage>
        <taxon>Eukaryota</taxon>
        <taxon>Metazoa</taxon>
        <taxon>Ecdysozoa</taxon>
        <taxon>Arthropoda</taxon>
        <taxon>Chelicerata</taxon>
        <taxon>Arachnida</taxon>
        <taxon>Araneae</taxon>
        <taxon>Araneomorphae</taxon>
        <taxon>Entelegynae</taxon>
        <taxon>Araneoidea</taxon>
        <taxon>Theridiidae</taxon>
        <taxon>Parasteatoda</taxon>
    </lineage>
</organism>
<feature type="compositionally biased region" description="Polar residues" evidence="1">
    <location>
        <begin position="128"/>
        <end position="137"/>
    </location>
</feature>
<feature type="transmembrane region" description="Helical" evidence="2">
    <location>
        <begin position="60"/>
        <end position="79"/>
    </location>
</feature>
<keyword evidence="2" id="KW-1133">Transmembrane helix</keyword>
<protein>
    <submittedName>
        <fullName evidence="3">Uncharacterized protein</fullName>
    </submittedName>
</protein>